<dbReference type="PIRSF" id="PIRSF005992">
    <property type="entry name" value="Clathrin_mu"/>
    <property type="match status" value="1"/>
</dbReference>
<feature type="region of interest" description="Disordered" evidence="6">
    <location>
        <begin position="456"/>
        <end position="490"/>
    </location>
</feature>
<dbReference type="PANTHER" id="PTHR10529">
    <property type="entry name" value="AP COMPLEX SUBUNIT MU"/>
    <property type="match status" value="1"/>
</dbReference>
<dbReference type="AlphaFoldDB" id="A0A9P4IGP2"/>
<dbReference type="GO" id="GO:0030131">
    <property type="term" value="C:clathrin adaptor complex"/>
    <property type="evidence" value="ECO:0007669"/>
    <property type="project" value="UniProtKB-UniRule"/>
</dbReference>
<dbReference type="Gene3D" id="3.30.450.60">
    <property type="match status" value="1"/>
</dbReference>
<reference evidence="8" key="1">
    <citation type="journal article" date="2020" name="Stud. Mycol.">
        <title>101 Dothideomycetes genomes: a test case for predicting lifestyles and emergence of pathogens.</title>
        <authorList>
            <person name="Haridas S."/>
            <person name="Albert R."/>
            <person name="Binder M."/>
            <person name="Bloem J."/>
            <person name="Labutti K."/>
            <person name="Salamov A."/>
            <person name="Andreopoulos B."/>
            <person name="Baker S."/>
            <person name="Barry K."/>
            <person name="Bills G."/>
            <person name="Bluhm B."/>
            <person name="Cannon C."/>
            <person name="Castanera R."/>
            <person name="Culley D."/>
            <person name="Daum C."/>
            <person name="Ezra D."/>
            <person name="Gonzalez J."/>
            <person name="Henrissat B."/>
            <person name="Kuo A."/>
            <person name="Liang C."/>
            <person name="Lipzen A."/>
            <person name="Lutzoni F."/>
            <person name="Magnuson J."/>
            <person name="Mondo S."/>
            <person name="Nolan M."/>
            <person name="Ohm R."/>
            <person name="Pangilinan J."/>
            <person name="Park H.-J."/>
            <person name="Ramirez L."/>
            <person name="Alfaro M."/>
            <person name="Sun H."/>
            <person name="Tritt A."/>
            <person name="Yoshinaga Y."/>
            <person name="Zwiers L.-H."/>
            <person name="Turgeon B."/>
            <person name="Goodwin S."/>
            <person name="Spatafora J."/>
            <person name="Crous P."/>
            <person name="Grigoriev I."/>
        </authorList>
    </citation>
    <scope>NUCLEOTIDE SEQUENCE</scope>
    <source>
        <strain evidence="8">CBS 133067</strain>
    </source>
</reference>
<feature type="compositionally biased region" description="Basic and acidic residues" evidence="6">
    <location>
        <begin position="467"/>
        <end position="484"/>
    </location>
</feature>
<keyword evidence="4" id="KW-0472">Membrane</keyword>
<dbReference type="InterPro" id="IPR050431">
    <property type="entry name" value="Adaptor_comp_med_subunit"/>
</dbReference>
<dbReference type="Gene3D" id="2.60.40.1170">
    <property type="entry name" value="Mu homology domain, subdomain B"/>
    <property type="match status" value="2"/>
</dbReference>
<keyword evidence="9" id="KW-1185">Reference proteome</keyword>
<comment type="similarity">
    <text evidence="5">Belongs to the adaptor complexes medium subunit family.</text>
</comment>
<evidence type="ECO:0000256" key="5">
    <source>
        <dbReference type="PIRNR" id="PIRNR005992"/>
    </source>
</evidence>
<dbReference type="SUPFAM" id="SSF49447">
    <property type="entry name" value="Second domain of Mu2 adaptin subunit (ap50) of ap2 adaptor"/>
    <property type="match status" value="1"/>
</dbReference>
<dbReference type="Pfam" id="PF00928">
    <property type="entry name" value="Adap_comp_sub"/>
    <property type="match status" value="1"/>
</dbReference>
<proteinExistence type="inferred from homology"/>
<evidence type="ECO:0000256" key="6">
    <source>
        <dbReference type="SAM" id="MobiDB-lite"/>
    </source>
</evidence>
<comment type="subcellular location">
    <subcellularLocation>
        <location evidence="1">Endomembrane system</location>
    </subcellularLocation>
</comment>
<dbReference type="GO" id="GO:0006886">
    <property type="term" value="P:intracellular protein transport"/>
    <property type="evidence" value="ECO:0007669"/>
    <property type="project" value="UniProtKB-UniRule"/>
</dbReference>
<organism evidence="8 9">
    <name type="scientific">Rhizodiscina lignyota</name>
    <dbReference type="NCBI Taxonomy" id="1504668"/>
    <lineage>
        <taxon>Eukaryota</taxon>
        <taxon>Fungi</taxon>
        <taxon>Dikarya</taxon>
        <taxon>Ascomycota</taxon>
        <taxon>Pezizomycotina</taxon>
        <taxon>Dothideomycetes</taxon>
        <taxon>Pleosporomycetidae</taxon>
        <taxon>Aulographales</taxon>
        <taxon>Rhizodiscinaceae</taxon>
        <taxon>Rhizodiscina</taxon>
    </lineage>
</organism>
<evidence type="ECO:0000259" key="7">
    <source>
        <dbReference type="PROSITE" id="PS51072"/>
    </source>
</evidence>
<protein>
    <submittedName>
        <fullName evidence="8">Clathrin adaptor, mu subunit</fullName>
    </submittedName>
</protein>
<dbReference type="InterPro" id="IPR036168">
    <property type="entry name" value="AP2_Mu_C_sf"/>
</dbReference>
<evidence type="ECO:0000256" key="1">
    <source>
        <dbReference type="ARBA" id="ARBA00004308"/>
    </source>
</evidence>
<keyword evidence="3 5" id="KW-0653">Protein transport</keyword>
<dbReference type="InterPro" id="IPR028565">
    <property type="entry name" value="MHD"/>
</dbReference>
<gene>
    <name evidence="8" type="ORF">NA57DRAFT_65644</name>
</gene>
<evidence type="ECO:0000313" key="8">
    <source>
        <dbReference type="EMBL" id="KAF2099678.1"/>
    </source>
</evidence>
<feature type="region of interest" description="Disordered" evidence="6">
    <location>
        <begin position="154"/>
        <end position="173"/>
    </location>
</feature>
<evidence type="ECO:0000256" key="4">
    <source>
        <dbReference type="ARBA" id="ARBA00023136"/>
    </source>
</evidence>
<feature type="compositionally biased region" description="Low complexity" evidence="6">
    <location>
        <begin position="154"/>
        <end position="171"/>
    </location>
</feature>
<dbReference type="InterPro" id="IPR001392">
    <property type="entry name" value="Clathrin_mu"/>
</dbReference>
<feature type="domain" description="MHD" evidence="7">
    <location>
        <begin position="192"/>
        <end position="550"/>
    </location>
</feature>
<dbReference type="EMBL" id="ML978125">
    <property type="protein sequence ID" value="KAF2099678.1"/>
    <property type="molecule type" value="Genomic_DNA"/>
</dbReference>
<dbReference type="CDD" id="cd14837">
    <property type="entry name" value="AP3_Mu_N"/>
    <property type="match status" value="1"/>
</dbReference>
<name>A0A9P4IGP2_9PEZI</name>
<dbReference type="PROSITE" id="PS51072">
    <property type="entry name" value="MHD"/>
    <property type="match status" value="1"/>
</dbReference>
<dbReference type="SUPFAM" id="SSF64356">
    <property type="entry name" value="SNARE-like"/>
    <property type="match status" value="1"/>
</dbReference>
<keyword evidence="2 5" id="KW-0813">Transport</keyword>
<sequence>MSQLEALYIFDEHNNPILEHVWNGRPPSAKTVLPLYLGQAAPRPSLIYLTETNPPSLLFSIIQDRLLFLSPSSSEIEPLLVLEFLHRVADALEDFLGAPLVASKIEASYDVVAQLLGEMCDAGMVDKTEPNALRDVVEAPSRMGKFLEGVGLPSSAPTALSSTPSPSLAALKARPTDTPAIPWRRSNVRHTSNELYVDMVETLSVIVAPSGRPLTARANGTIAFTAKVSGIPELLLQLNCPGGKMNMEHTLQVPVFHPCVRLTRWRERPGDLSFVPPDGRFVLAGYEVDLLGKDYLEQAFSNPKFKPDLRLPASVEVRTGLGDARADFEVRLSLNTRFATSSSSGGIGSGGAIGLGGPSGLAARAQSGTSTNPVVEDIVVTVPVPSGVRNITDLRASRGEASYSPGDGGVEWRISQKDVASMGSTAATLRCSVVGPLNDEDDEANGAGLELRAETWEYDDTTAYPTPKEDAAEKKSQSSEDRNAKKAKQNTLLMPTSAAVSFAVKGWLASGIKVEKLNVDGQRSRGIGAGVQPYKGVKYLTVSRKGVETRC</sequence>
<dbReference type="OrthoDB" id="870at2759"/>
<evidence type="ECO:0000313" key="9">
    <source>
        <dbReference type="Proteomes" id="UP000799772"/>
    </source>
</evidence>
<evidence type="ECO:0000256" key="3">
    <source>
        <dbReference type="ARBA" id="ARBA00022927"/>
    </source>
</evidence>
<accession>A0A9P4IGP2</accession>
<dbReference type="GO" id="GO:0012505">
    <property type="term" value="C:endomembrane system"/>
    <property type="evidence" value="ECO:0007669"/>
    <property type="project" value="UniProtKB-SubCell"/>
</dbReference>
<dbReference type="GO" id="GO:0016192">
    <property type="term" value="P:vesicle-mediated transport"/>
    <property type="evidence" value="ECO:0007669"/>
    <property type="project" value="InterPro"/>
</dbReference>
<evidence type="ECO:0000256" key="2">
    <source>
        <dbReference type="ARBA" id="ARBA00022448"/>
    </source>
</evidence>
<comment type="caution">
    <text evidence="8">The sequence shown here is derived from an EMBL/GenBank/DDBJ whole genome shotgun (WGS) entry which is preliminary data.</text>
</comment>
<dbReference type="Proteomes" id="UP000799772">
    <property type="component" value="Unassembled WGS sequence"/>
</dbReference>
<dbReference type="InterPro" id="IPR011012">
    <property type="entry name" value="Longin-like_dom_sf"/>
</dbReference>